<evidence type="ECO:0000313" key="2">
    <source>
        <dbReference type="EMBL" id="GAF08338.1"/>
    </source>
</evidence>
<accession>W7YKW0</accession>
<dbReference type="eggNOG" id="ENOG50307B6">
    <property type="taxonomic scope" value="Bacteria"/>
</dbReference>
<feature type="transmembrane region" description="Helical" evidence="1">
    <location>
        <begin position="118"/>
        <end position="138"/>
    </location>
</feature>
<dbReference type="AlphaFoldDB" id="W7YKW0"/>
<keyword evidence="3" id="KW-1185">Reference proteome</keyword>
<keyword evidence="1" id="KW-0812">Transmembrane</keyword>
<dbReference type="STRING" id="1236976.JCM16418_2407"/>
<comment type="caution">
    <text evidence="2">The sequence shown here is derived from an EMBL/GenBank/DDBJ whole genome shotgun (WGS) entry which is preliminary data.</text>
</comment>
<proteinExistence type="predicted"/>
<sequence>MVPHKVFVKKAMNFTPQTSNNKLYITIYGTMRIETKEIHLRWVEMKRPLGVSLISYFYMFGAGVMILTAIFFNANADEFGIAERFGIPNVPERIFRMIVAMGSLLIIYGYMRLKRWGFWLMIVYSLGFGVISYGLLFSHDKQPFIGNLIWSVIVLVYTLCVRRSFFTREKKYYEH</sequence>
<organism evidence="2 3">
    <name type="scientific">Paenibacillus pini JCM 16418</name>
    <dbReference type="NCBI Taxonomy" id="1236976"/>
    <lineage>
        <taxon>Bacteria</taxon>
        <taxon>Bacillati</taxon>
        <taxon>Bacillota</taxon>
        <taxon>Bacilli</taxon>
        <taxon>Bacillales</taxon>
        <taxon>Paenibacillaceae</taxon>
        <taxon>Paenibacillus</taxon>
    </lineage>
</organism>
<feature type="transmembrane region" description="Helical" evidence="1">
    <location>
        <begin position="144"/>
        <end position="161"/>
    </location>
</feature>
<keyword evidence="1" id="KW-1133">Transmembrane helix</keyword>
<reference evidence="2 3" key="1">
    <citation type="journal article" date="2014" name="Genome Announc.">
        <title>Draft Genome Sequence of Paenibacillus pini JCM 16418T, Isolated from the Rhizosphere of Pine Tree.</title>
        <authorList>
            <person name="Yuki M."/>
            <person name="Oshima K."/>
            <person name="Suda W."/>
            <person name="Oshida Y."/>
            <person name="Kitamura K."/>
            <person name="Iida Y."/>
            <person name="Hattori M."/>
            <person name="Ohkuma M."/>
        </authorList>
    </citation>
    <scope>NUCLEOTIDE SEQUENCE [LARGE SCALE GENOMIC DNA]</scope>
    <source>
        <strain evidence="2 3">JCM 16418</strain>
    </source>
</reference>
<dbReference type="EMBL" id="BAVZ01000006">
    <property type="protein sequence ID" value="GAF08338.1"/>
    <property type="molecule type" value="Genomic_DNA"/>
</dbReference>
<feature type="transmembrane region" description="Helical" evidence="1">
    <location>
        <begin position="49"/>
        <end position="74"/>
    </location>
</feature>
<gene>
    <name evidence="2" type="ORF">JCM16418_2407</name>
</gene>
<keyword evidence="1" id="KW-0472">Membrane</keyword>
<name>W7YKW0_9BACL</name>
<evidence type="ECO:0000313" key="3">
    <source>
        <dbReference type="Proteomes" id="UP000019364"/>
    </source>
</evidence>
<feature type="transmembrane region" description="Helical" evidence="1">
    <location>
        <begin position="94"/>
        <end position="111"/>
    </location>
</feature>
<dbReference type="Proteomes" id="UP000019364">
    <property type="component" value="Unassembled WGS sequence"/>
</dbReference>
<evidence type="ECO:0000256" key="1">
    <source>
        <dbReference type="SAM" id="Phobius"/>
    </source>
</evidence>
<protein>
    <submittedName>
        <fullName evidence="2">Uncharacterized protein</fullName>
    </submittedName>
</protein>